<reference evidence="1 2" key="1">
    <citation type="submission" date="2019-08" db="EMBL/GenBank/DDBJ databases">
        <title>Draft genome sequences of two oriental melons (Cucumis melo L. var makuwa).</title>
        <authorList>
            <person name="Kwon S.-Y."/>
        </authorList>
    </citation>
    <scope>NUCLEOTIDE SEQUENCE [LARGE SCALE GENOMIC DNA]</scope>
    <source>
        <strain evidence="2">cv. SW 3</strain>
        <tissue evidence="1">Leaf</tissue>
    </source>
</reference>
<organism evidence="1 2">
    <name type="scientific">Cucumis melo var. makuwa</name>
    <name type="common">Oriental melon</name>
    <dbReference type="NCBI Taxonomy" id="1194695"/>
    <lineage>
        <taxon>Eukaryota</taxon>
        <taxon>Viridiplantae</taxon>
        <taxon>Streptophyta</taxon>
        <taxon>Embryophyta</taxon>
        <taxon>Tracheophyta</taxon>
        <taxon>Spermatophyta</taxon>
        <taxon>Magnoliopsida</taxon>
        <taxon>eudicotyledons</taxon>
        <taxon>Gunneridae</taxon>
        <taxon>Pentapetalae</taxon>
        <taxon>rosids</taxon>
        <taxon>fabids</taxon>
        <taxon>Cucurbitales</taxon>
        <taxon>Cucurbitaceae</taxon>
        <taxon>Benincaseae</taxon>
        <taxon>Cucumis</taxon>
    </lineage>
</organism>
<dbReference type="Proteomes" id="UP000321393">
    <property type="component" value="Unassembled WGS sequence"/>
</dbReference>
<accession>A0A5A7T3S2</accession>
<sequence length="94" mass="10997">MLGNSTGMQPMIQCVNENFTEAVEYRKNQARSWEVLICWQGLPKHEALWEYYDEIFQLYPSFHLEDWKGGVMLDLPLDMSIVEGRIKSTCNKHG</sequence>
<proteinExistence type="predicted"/>
<dbReference type="EMBL" id="SSTE01018788">
    <property type="protein sequence ID" value="KAA0037990.1"/>
    <property type="molecule type" value="Genomic_DNA"/>
</dbReference>
<dbReference type="AlphaFoldDB" id="A0A5A7T3S2"/>
<protein>
    <submittedName>
        <fullName evidence="1">G patch domain-containing protein 1</fullName>
    </submittedName>
</protein>
<evidence type="ECO:0000313" key="1">
    <source>
        <dbReference type="EMBL" id="KAA0037990.1"/>
    </source>
</evidence>
<dbReference type="OrthoDB" id="5554229at2759"/>
<evidence type="ECO:0000313" key="2">
    <source>
        <dbReference type="Proteomes" id="UP000321393"/>
    </source>
</evidence>
<name>A0A5A7T3S2_CUCMM</name>
<gene>
    <name evidence="1" type="ORF">E6C27_scaffold36G001770</name>
</gene>
<comment type="caution">
    <text evidence="1">The sequence shown here is derived from an EMBL/GenBank/DDBJ whole genome shotgun (WGS) entry which is preliminary data.</text>
</comment>